<sequence length="55" mass="6427">MSCASPAPKVVTIPADRKLTLLPDGNYQVTPAWLRDRYEYERAMKDQLEKYRNAR</sequence>
<proteinExistence type="predicted"/>
<evidence type="ECO:0000313" key="2">
    <source>
        <dbReference type="Proteomes" id="UP001317705"/>
    </source>
</evidence>
<gene>
    <name evidence="1" type="ORF">GURASL_13480</name>
</gene>
<dbReference type="EMBL" id="AP027151">
    <property type="protein sequence ID" value="BDV42425.1"/>
    <property type="molecule type" value="Genomic_DNA"/>
</dbReference>
<reference evidence="1 2" key="1">
    <citation type="submission" date="2022-12" db="EMBL/GenBank/DDBJ databases">
        <title>Polyphasic characterization of Geotalea uranireducens NIT-SL11 newly isolated from a complex of sewage sludge and microbially reduced graphene oxide.</title>
        <authorList>
            <person name="Xie L."/>
            <person name="Yoshida N."/>
            <person name="Meng L."/>
        </authorList>
    </citation>
    <scope>NUCLEOTIDE SEQUENCE [LARGE SCALE GENOMIC DNA]</scope>
    <source>
        <strain evidence="1 2">NIT-SL11</strain>
    </source>
</reference>
<name>A0ABN6VTF3_9BACT</name>
<keyword evidence="2" id="KW-1185">Reference proteome</keyword>
<dbReference type="Proteomes" id="UP001317705">
    <property type="component" value="Chromosome"/>
</dbReference>
<protein>
    <recommendedName>
        <fullName evidence="3">Lipoprotein</fullName>
    </recommendedName>
</protein>
<evidence type="ECO:0008006" key="3">
    <source>
        <dbReference type="Google" id="ProtNLM"/>
    </source>
</evidence>
<accession>A0ABN6VTF3</accession>
<organism evidence="1 2">
    <name type="scientific">Geotalea uraniireducens</name>
    <dbReference type="NCBI Taxonomy" id="351604"/>
    <lineage>
        <taxon>Bacteria</taxon>
        <taxon>Pseudomonadati</taxon>
        <taxon>Thermodesulfobacteriota</taxon>
        <taxon>Desulfuromonadia</taxon>
        <taxon>Geobacterales</taxon>
        <taxon>Geobacteraceae</taxon>
        <taxon>Geotalea</taxon>
    </lineage>
</organism>
<evidence type="ECO:0000313" key="1">
    <source>
        <dbReference type="EMBL" id="BDV42425.1"/>
    </source>
</evidence>